<keyword evidence="3" id="KW-1185">Reference proteome</keyword>
<dbReference type="AlphaFoldDB" id="A0AAP0G6X9"/>
<sequence>MGSFDNDDPSLSAVDESSHTLEKPKLKRLKKAASFPLPRKLATDVRVLDPIEIRTSSSNAMRHEDSGRETGAAAEFDPLFVYRSIEETQDAPSVEGREDGGAEDRETVAVVESKKEKNPKRRLSFADEDDDIDKKKKKMGRSRKLEGQKMKPKETVREKRKLEKARKVELEHLHAESQRLLRETRDASFKPAQLIQKPISSVLEKIRLRKLEMFKRHSGHSWMSSIAESDCPDESGCNSDPVCSQSEVKEADDKLKEADDNAKVDKRLNSADNSLSNILEACSPPYLPISSLKIDGDDNHYVAASVGGCNVSSSEESDKENIGPRACKFVNMDSCPKDGLGKAFLDDEAEEEDDSDGDRLRFQEVDEESETDEHEELTDLIATGNEEAPIDQEKRNELHQKWLEHQDAAETENVLQRLKCHQGFGRSSFIHGYSHCYDGSGDDDDDDDNDNCDDENTLDCDDEAAYKQHTTIHTVHQGLKKAKQMISQMFTDTNDVYIASDDEETERNFIRHHILKQNEEPSIISPVEDENSREFFGLIKKLNIAPATKKRGKASSASVFDSLIVPGNTNSSSKSSFLNRASNSLPSLHKQGSSLIKTFIFGRDDSNSRSNISTTEIVSDLDQNGSSIAKNVMTDKISSSQMKSSINKRKLQADPDTGSSLFNILRQSIKFESKDYGAHVITESQAAHKFSAFKLRRTSKLE</sequence>
<gene>
    <name evidence="2" type="ORF">KSP39_PZI010747</name>
</gene>
<accession>A0AAP0G6X9</accession>
<proteinExistence type="predicted"/>
<reference evidence="2 3" key="1">
    <citation type="journal article" date="2022" name="Nat. Plants">
        <title>Genomes of leafy and leafless Platanthera orchids illuminate the evolution of mycoheterotrophy.</title>
        <authorList>
            <person name="Li M.H."/>
            <person name="Liu K.W."/>
            <person name="Li Z."/>
            <person name="Lu H.C."/>
            <person name="Ye Q.L."/>
            <person name="Zhang D."/>
            <person name="Wang J.Y."/>
            <person name="Li Y.F."/>
            <person name="Zhong Z.M."/>
            <person name="Liu X."/>
            <person name="Yu X."/>
            <person name="Liu D.K."/>
            <person name="Tu X.D."/>
            <person name="Liu B."/>
            <person name="Hao Y."/>
            <person name="Liao X.Y."/>
            <person name="Jiang Y.T."/>
            <person name="Sun W.H."/>
            <person name="Chen J."/>
            <person name="Chen Y.Q."/>
            <person name="Ai Y."/>
            <person name="Zhai J.W."/>
            <person name="Wu S.S."/>
            <person name="Zhou Z."/>
            <person name="Hsiao Y.Y."/>
            <person name="Wu W.L."/>
            <person name="Chen Y.Y."/>
            <person name="Lin Y.F."/>
            <person name="Hsu J.L."/>
            <person name="Li C.Y."/>
            <person name="Wang Z.W."/>
            <person name="Zhao X."/>
            <person name="Zhong W.Y."/>
            <person name="Ma X.K."/>
            <person name="Ma L."/>
            <person name="Huang J."/>
            <person name="Chen G.Z."/>
            <person name="Huang M.Z."/>
            <person name="Huang L."/>
            <person name="Peng D.H."/>
            <person name="Luo Y.B."/>
            <person name="Zou S.Q."/>
            <person name="Chen S.P."/>
            <person name="Lan S."/>
            <person name="Tsai W.C."/>
            <person name="Van de Peer Y."/>
            <person name="Liu Z.J."/>
        </authorList>
    </citation>
    <scope>NUCLEOTIDE SEQUENCE [LARGE SCALE GENOMIC DNA]</scope>
    <source>
        <strain evidence="2">Lor287</strain>
    </source>
</reference>
<name>A0AAP0G6X9_9ASPA</name>
<protein>
    <submittedName>
        <fullName evidence="2">Uncharacterized protein</fullName>
    </submittedName>
</protein>
<evidence type="ECO:0000256" key="1">
    <source>
        <dbReference type="SAM" id="MobiDB-lite"/>
    </source>
</evidence>
<organism evidence="2 3">
    <name type="scientific">Platanthera zijinensis</name>
    <dbReference type="NCBI Taxonomy" id="2320716"/>
    <lineage>
        <taxon>Eukaryota</taxon>
        <taxon>Viridiplantae</taxon>
        <taxon>Streptophyta</taxon>
        <taxon>Embryophyta</taxon>
        <taxon>Tracheophyta</taxon>
        <taxon>Spermatophyta</taxon>
        <taxon>Magnoliopsida</taxon>
        <taxon>Liliopsida</taxon>
        <taxon>Asparagales</taxon>
        <taxon>Orchidaceae</taxon>
        <taxon>Orchidoideae</taxon>
        <taxon>Orchideae</taxon>
        <taxon>Orchidinae</taxon>
        <taxon>Platanthera</taxon>
    </lineage>
</organism>
<feature type="compositionally biased region" description="Basic and acidic residues" evidence="1">
    <location>
        <begin position="143"/>
        <end position="161"/>
    </location>
</feature>
<dbReference type="EMBL" id="JBBWWQ010000008">
    <property type="protein sequence ID" value="KAK8941282.1"/>
    <property type="molecule type" value="Genomic_DNA"/>
</dbReference>
<dbReference type="PANTHER" id="PTHR36005">
    <property type="entry name" value="DNA LIGASE-LIKE PROTEIN"/>
    <property type="match status" value="1"/>
</dbReference>
<feature type="region of interest" description="Disordered" evidence="1">
    <location>
        <begin position="54"/>
        <end position="161"/>
    </location>
</feature>
<feature type="compositionally biased region" description="Basic and acidic residues" evidence="1">
    <location>
        <begin position="95"/>
        <end position="116"/>
    </location>
</feature>
<evidence type="ECO:0000313" key="2">
    <source>
        <dbReference type="EMBL" id="KAK8941282.1"/>
    </source>
</evidence>
<evidence type="ECO:0000313" key="3">
    <source>
        <dbReference type="Proteomes" id="UP001418222"/>
    </source>
</evidence>
<dbReference type="Proteomes" id="UP001418222">
    <property type="component" value="Unassembled WGS sequence"/>
</dbReference>
<comment type="caution">
    <text evidence="2">The sequence shown here is derived from an EMBL/GenBank/DDBJ whole genome shotgun (WGS) entry which is preliminary data.</text>
</comment>
<feature type="region of interest" description="Disordered" evidence="1">
    <location>
        <begin position="1"/>
        <end position="33"/>
    </location>
</feature>
<dbReference type="PANTHER" id="PTHR36005:SF1">
    <property type="entry name" value="DNA LIGASE-LIKE PROTEIN"/>
    <property type="match status" value="1"/>
</dbReference>